<dbReference type="GeneID" id="92904231"/>
<evidence type="ECO:0000313" key="1">
    <source>
        <dbReference type="EMBL" id="AMB94907.1"/>
    </source>
</evidence>
<dbReference type="AlphaFoldDB" id="A0A0X8FCR5"/>
<proteinExistence type="predicted"/>
<organism evidence="1 2">
    <name type="scientific">Aerococcus sanguinicola</name>
    <dbReference type="NCBI Taxonomy" id="119206"/>
    <lineage>
        <taxon>Bacteria</taxon>
        <taxon>Bacillati</taxon>
        <taxon>Bacillota</taxon>
        <taxon>Bacilli</taxon>
        <taxon>Lactobacillales</taxon>
        <taxon>Aerococcaceae</taxon>
        <taxon>Aerococcus</taxon>
    </lineage>
</organism>
<dbReference type="EMBL" id="CP014160">
    <property type="protein sequence ID" value="AMB94907.1"/>
    <property type="molecule type" value="Genomic_DNA"/>
</dbReference>
<keyword evidence="2" id="KW-1185">Reference proteome</keyword>
<sequence length="396" mass="45311">MGLLDRWRPRKRVENRKAVVALSNAGYFDDIAGYIKLRDNPEVRIAIDKIADLVSSMTIHLVENTSEGDRRIQNELSRKIDINPCKHMTRKTWIYRIVQDLLLDGEGNALVHISVDPKTLLIKDLTPLDMSQVSFYTKDNELLIQYGDKQFYDASQLIHFMINPNRYDGWTGTGYRITLKSLVNNLEQANKTKNHFMVGEYMPNLIVKVDALSEELASEQGREQVKKKYLKSSKSGEPWVIPAELLDVEKITPLTLNDIAINDSVELDKKTVAGLLGVPAFFLGVGEFDRDEYNNFINTRIMSIAQIIAQTLTRDLLVSPNWYFKLNPRSLYAYGIDMLVEAGGQMVRMNAMRRNELRDWVGLDPDPEMEELIVLENYLPQDQLGNQKKLKGGEDL</sequence>
<dbReference type="Proteomes" id="UP000069912">
    <property type="component" value="Chromosome"/>
</dbReference>
<dbReference type="InterPro" id="IPR006944">
    <property type="entry name" value="Phage/GTA_portal"/>
</dbReference>
<name>A0A0X8FCR5_9LACT</name>
<dbReference type="NCBIfam" id="TIGR01537">
    <property type="entry name" value="portal_HK97"/>
    <property type="match status" value="1"/>
</dbReference>
<reference evidence="1 2" key="1">
    <citation type="journal article" date="2016" name="Genome Announc.">
        <title>Complete Genome Sequences of Aerococcus christensenii CCUG 28831T, Aerococcus sanguinicola CCUG 43001T, Aerococcus urinae CCUG 36881T, Aerococcus urinaeequi CCUG 28094T, Aerococcus urinaehominis CCUG 42038 BT, and Aerococcus viridans CCUG 4311T.</title>
        <authorList>
            <person name="Carkaci D."/>
            <person name="Dargis R."/>
            <person name="Nielsen X.C."/>
            <person name="Skovgaard O."/>
            <person name="Fuursted K."/>
            <person name="Christensen J.J."/>
        </authorList>
    </citation>
    <scope>NUCLEOTIDE SEQUENCE [LARGE SCALE GENOMIC DNA]</scope>
    <source>
        <strain evidence="1 2">CCUG43001</strain>
    </source>
</reference>
<dbReference type="RefSeq" id="WP_067976448.1">
    <property type="nucleotide sequence ID" value="NZ_CAJHKM010000003.1"/>
</dbReference>
<reference evidence="2" key="2">
    <citation type="submission" date="2016-01" db="EMBL/GenBank/DDBJ databases">
        <title>Six Aerococcus type strain genome sequencing and assembly using PacBio and Illumina Hiseq.</title>
        <authorList>
            <person name="Carkaci D."/>
            <person name="Dargis R."/>
            <person name="Nielsen X.C."/>
            <person name="Skovgaard O."/>
            <person name="Fuursted K."/>
            <person name="Christensen J.J."/>
        </authorList>
    </citation>
    <scope>NUCLEOTIDE SEQUENCE [LARGE SCALE GENOMIC DNA]</scope>
    <source>
        <strain evidence="2">CCUG43001</strain>
    </source>
</reference>
<accession>A0A0X8FCR5</accession>
<gene>
    <name evidence="1" type="ORF">AWM72_09130</name>
</gene>
<evidence type="ECO:0000313" key="2">
    <source>
        <dbReference type="Proteomes" id="UP000069912"/>
    </source>
</evidence>
<protein>
    <submittedName>
        <fullName evidence="1">Phage portal protein</fullName>
    </submittedName>
</protein>
<dbReference type="Pfam" id="PF04860">
    <property type="entry name" value="Phage_portal"/>
    <property type="match status" value="1"/>
</dbReference>
<dbReference type="KEGG" id="asan:AWM72_09130"/>
<dbReference type="InterPro" id="IPR006427">
    <property type="entry name" value="Portal_HK97"/>
</dbReference>